<feature type="compositionally biased region" description="Low complexity" evidence="1">
    <location>
        <begin position="319"/>
        <end position="331"/>
    </location>
</feature>
<keyword evidence="2" id="KW-0472">Membrane</keyword>
<gene>
    <name evidence="3" type="ORF">RCIX1721</name>
</gene>
<feature type="transmembrane region" description="Helical" evidence="2">
    <location>
        <begin position="49"/>
        <end position="68"/>
    </location>
</feature>
<reference evidence="3 4" key="1">
    <citation type="journal article" date="2006" name="Science">
        <title>Genome of rice cluster I archaea -- the key methane producers in the rice rhizosphere.</title>
        <authorList>
            <person name="Erkel C."/>
            <person name="Kube M."/>
            <person name="Reinhardt R."/>
            <person name="Liesack W."/>
        </authorList>
    </citation>
    <scope>NUCLEOTIDE SEQUENCE [LARGE SCALE GENOMIC DNA]</scope>
    <source>
        <strain evidence="4">DSM 22066 / NBRC 105507 / MRE50</strain>
    </source>
</reference>
<proteinExistence type="predicted"/>
<evidence type="ECO:0000256" key="1">
    <source>
        <dbReference type="SAM" id="MobiDB-lite"/>
    </source>
</evidence>
<evidence type="ECO:0000313" key="3">
    <source>
        <dbReference type="EMBL" id="CAJ36937.1"/>
    </source>
</evidence>
<dbReference type="Proteomes" id="UP000000663">
    <property type="component" value="Chromosome"/>
</dbReference>
<evidence type="ECO:0000313" key="4">
    <source>
        <dbReference type="Proteomes" id="UP000000663"/>
    </source>
</evidence>
<keyword evidence="2" id="KW-1133">Transmembrane helix</keyword>
<name>Q0W3V6_METAR</name>
<organism evidence="3 4">
    <name type="scientific">Methanocella arvoryzae (strain DSM 22066 / NBRC 105507 / MRE50)</name>
    <dbReference type="NCBI Taxonomy" id="351160"/>
    <lineage>
        <taxon>Archaea</taxon>
        <taxon>Methanobacteriati</taxon>
        <taxon>Methanobacteriota</taxon>
        <taxon>Stenosarchaea group</taxon>
        <taxon>Methanomicrobia</taxon>
        <taxon>Methanocellales</taxon>
        <taxon>Methanocellaceae</taxon>
        <taxon>Methanocella</taxon>
    </lineage>
</organism>
<dbReference type="KEGG" id="rci:RCIX1721"/>
<feature type="compositionally biased region" description="Pro residues" evidence="1">
    <location>
        <begin position="332"/>
        <end position="342"/>
    </location>
</feature>
<protein>
    <submittedName>
        <fullName evidence="3">Uncharacterized protein</fullName>
    </submittedName>
</protein>
<dbReference type="PATRIC" id="fig|351160.9.peg.1339"/>
<keyword evidence="4" id="KW-1185">Reference proteome</keyword>
<accession>Q0W3V6</accession>
<dbReference type="STRING" id="351160.RCIX1721"/>
<keyword evidence="2" id="KW-0812">Transmembrane</keyword>
<feature type="compositionally biased region" description="Pro residues" evidence="1">
    <location>
        <begin position="300"/>
        <end position="318"/>
    </location>
</feature>
<dbReference type="AlphaFoldDB" id="Q0W3V6"/>
<dbReference type="eggNOG" id="arCOG03441">
    <property type="taxonomic scope" value="Archaea"/>
</dbReference>
<sequence>MGNIHSTLAVIIFYDAGELTLIFSRTYFPDFPESAPGDNMQIKAKTLKILMTVGALLVLFTALMPGALSDGGYGKDDDSCKDSYCKKESFKGHHHIKSIDMVKTVTSVRDNTVFFQVPSVAITTKDGKVSTVTFPTPLTGAFNLRGGMGFISAGGAKSADVAIRPLDTATLNISGTSMVMTMKDIRVLMHDKEKDKFMFEYNKVAVLLPDGTEKVYCLDRPVQVAYSKERKLVMIDAYPAYGDILAYAFTNMGKFPDDQPPLNIKDMRAAESTGRVQSIGTAPILRPAATAVPTASPTTTPTPTPEPTEMPTPTPVPTEIPTATPIVTPEPTEMPTPTPEPTEVPIVTPTEIPTPVPTPVTEFFQR</sequence>
<feature type="region of interest" description="Disordered" evidence="1">
    <location>
        <begin position="291"/>
        <end position="366"/>
    </location>
</feature>
<dbReference type="EMBL" id="AM114193">
    <property type="protein sequence ID" value="CAJ36937.1"/>
    <property type="molecule type" value="Genomic_DNA"/>
</dbReference>
<evidence type="ECO:0000256" key="2">
    <source>
        <dbReference type="SAM" id="Phobius"/>
    </source>
</evidence>